<sequence length="179" mass="20789">MNRSWLQSELEKYQTAYVEEEKYKSRFLDLLFFDNCFERSLLTGHITASVWALTPDYRQVALLHHKKLNRWLQPGGHADGDENVQRVALKELAEETGITDVRLLGDSFFDIDIHAIPARKEVPAHEHYDVRFACVANDPMQLMKNEESNAVDWISLDGLEEKVGHEVSILRMREKTSKF</sequence>
<dbReference type="PROSITE" id="PS51462">
    <property type="entry name" value="NUDIX"/>
    <property type="match status" value="1"/>
</dbReference>
<reference evidence="2" key="1">
    <citation type="submission" date="2022-10" db="EMBL/GenBank/DDBJ databases">
        <title>Comparative genomics and taxonomic characterization of three novel marine species of genus Reichenbachiella exhibiting antioxidant and polysaccharide degradation activities.</title>
        <authorList>
            <person name="Muhammad N."/>
            <person name="Lee Y.-J."/>
            <person name="Ko J."/>
            <person name="Kim S.-G."/>
        </authorList>
    </citation>
    <scope>NUCLEOTIDE SEQUENCE</scope>
    <source>
        <strain evidence="2">Wsw4-B4</strain>
    </source>
</reference>
<name>A0ABY6CX04_9BACT</name>
<evidence type="ECO:0000313" key="2">
    <source>
        <dbReference type="EMBL" id="UXX77910.1"/>
    </source>
</evidence>
<dbReference type="InterPro" id="IPR015797">
    <property type="entry name" value="NUDIX_hydrolase-like_dom_sf"/>
</dbReference>
<dbReference type="Proteomes" id="UP001062165">
    <property type="component" value="Chromosome"/>
</dbReference>
<accession>A0ABY6CX04</accession>
<gene>
    <name evidence="2" type="ORF">N7E81_11085</name>
</gene>
<dbReference type="Pfam" id="PF00293">
    <property type="entry name" value="NUDIX"/>
    <property type="match status" value="1"/>
</dbReference>
<evidence type="ECO:0000259" key="1">
    <source>
        <dbReference type="PROSITE" id="PS51462"/>
    </source>
</evidence>
<dbReference type="SUPFAM" id="SSF55811">
    <property type="entry name" value="Nudix"/>
    <property type="match status" value="1"/>
</dbReference>
<dbReference type="CDD" id="cd03674">
    <property type="entry name" value="NUDIX_Hydrolase"/>
    <property type="match status" value="1"/>
</dbReference>
<dbReference type="PANTHER" id="PTHR43736:SF1">
    <property type="entry name" value="DIHYDRONEOPTERIN TRIPHOSPHATE DIPHOSPHATASE"/>
    <property type="match status" value="1"/>
</dbReference>
<keyword evidence="3" id="KW-1185">Reference proteome</keyword>
<dbReference type="EMBL" id="CP106735">
    <property type="protein sequence ID" value="UXX77910.1"/>
    <property type="molecule type" value="Genomic_DNA"/>
</dbReference>
<dbReference type="Gene3D" id="3.90.79.10">
    <property type="entry name" value="Nucleoside Triphosphate Pyrophosphohydrolase"/>
    <property type="match status" value="1"/>
</dbReference>
<feature type="domain" description="Nudix hydrolase" evidence="1">
    <location>
        <begin position="43"/>
        <end position="176"/>
    </location>
</feature>
<organism evidence="2 3">
    <name type="scientific">Reichenbachiella carrageenanivorans</name>
    <dbReference type="NCBI Taxonomy" id="2979869"/>
    <lineage>
        <taxon>Bacteria</taxon>
        <taxon>Pseudomonadati</taxon>
        <taxon>Bacteroidota</taxon>
        <taxon>Cytophagia</taxon>
        <taxon>Cytophagales</taxon>
        <taxon>Reichenbachiellaceae</taxon>
        <taxon>Reichenbachiella</taxon>
    </lineage>
</organism>
<evidence type="ECO:0000313" key="3">
    <source>
        <dbReference type="Proteomes" id="UP001062165"/>
    </source>
</evidence>
<dbReference type="RefSeq" id="WP_263049657.1">
    <property type="nucleotide sequence ID" value="NZ_CP106735.1"/>
</dbReference>
<dbReference type="GO" id="GO:0016787">
    <property type="term" value="F:hydrolase activity"/>
    <property type="evidence" value="ECO:0007669"/>
    <property type="project" value="UniProtKB-KW"/>
</dbReference>
<proteinExistence type="predicted"/>
<dbReference type="PANTHER" id="PTHR43736">
    <property type="entry name" value="ADP-RIBOSE PYROPHOSPHATASE"/>
    <property type="match status" value="1"/>
</dbReference>
<keyword evidence="2" id="KW-0378">Hydrolase</keyword>
<dbReference type="InterPro" id="IPR000086">
    <property type="entry name" value="NUDIX_hydrolase_dom"/>
</dbReference>
<protein>
    <submittedName>
        <fullName evidence="2">NUDIX hydrolase</fullName>
    </submittedName>
</protein>